<feature type="compositionally biased region" description="Low complexity" evidence="1">
    <location>
        <begin position="13"/>
        <end position="22"/>
    </location>
</feature>
<dbReference type="InterPro" id="IPR036754">
    <property type="entry name" value="YbaK/aa-tRNA-synt-asso_dom_sf"/>
</dbReference>
<sequence>MTDQPHQPDQPDQPDQPLPTLGTLVPLPALERLDLVAAPVATALAAWPAAAGVAVVEIDPEHADTATLSEVYELGMDTGANCVLVGGRRGDDDRVAACLVRADTRAEVNTVVRRLLDVRKASFLPMDRAVGESGMEYGGITPVGLPATWRLLIDERVIAMPVAVIGSGLRRSKLLVRGADLASLPGAEVVPDLAR</sequence>
<dbReference type="RefSeq" id="WP_344731523.1">
    <property type="nucleotide sequence ID" value="NZ_BAAAZH010000002.1"/>
</dbReference>
<dbReference type="Proteomes" id="UP001501495">
    <property type="component" value="Unassembled WGS sequence"/>
</dbReference>
<dbReference type="Gene3D" id="3.90.960.10">
    <property type="entry name" value="YbaK/aminoacyl-tRNA synthetase-associated domain"/>
    <property type="match status" value="1"/>
</dbReference>
<dbReference type="EMBL" id="BAAAZH010000002">
    <property type="protein sequence ID" value="GAA4109543.1"/>
    <property type="molecule type" value="Genomic_DNA"/>
</dbReference>
<gene>
    <name evidence="3" type="ORF">GCM10022215_03940</name>
</gene>
<organism evidence="3 4">
    <name type="scientific">Nocardioides fonticola</name>
    <dbReference type="NCBI Taxonomy" id="450363"/>
    <lineage>
        <taxon>Bacteria</taxon>
        <taxon>Bacillati</taxon>
        <taxon>Actinomycetota</taxon>
        <taxon>Actinomycetes</taxon>
        <taxon>Propionibacteriales</taxon>
        <taxon>Nocardioidaceae</taxon>
        <taxon>Nocardioides</taxon>
    </lineage>
</organism>
<feature type="region of interest" description="Disordered" evidence="1">
    <location>
        <begin position="1"/>
        <end position="22"/>
    </location>
</feature>
<dbReference type="Pfam" id="PF04073">
    <property type="entry name" value="tRNA_edit"/>
    <property type="match status" value="1"/>
</dbReference>
<keyword evidence="4" id="KW-1185">Reference proteome</keyword>
<comment type="caution">
    <text evidence="3">The sequence shown here is derived from an EMBL/GenBank/DDBJ whole genome shotgun (WGS) entry which is preliminary data.</text>
</comment>
<evidence type="ECO:0000313" key="4">
    <source>
        <dbReference type="Proteomes" id="UP001501495"/>
    </source>
</evidence>
<dbReference type="InterPro" id="IPR007214">
    <property type="entry name" value="YbaK/aa-tRNA-synth-assoc-dom"/>
</dbReference>
<proteinExistence type="predicted"/>
<name>A0ABP7XCZ3_9ACTN</name>
<reference evidence="4" key="1">
    <citation type="journal article" date="2019" name="Int. J. Syst. Evol. Microbiol.">
        <title>The Global Catalogue of Microorganisms (GCM) 10K type strain sequencing project: providing services to taxonomists for standard genome sequencing and annotation.</title>
        <authorList>
            <consortium name="The Broad Institute Genomics Platform"/>
            <consortium name="The Broad Institute Genome Sequencing Center for Infectious Disease"/>
            <person name="Wu L."/>
            <person name="Ma J."/>
        </authorList>
    </citation>
    <scope>NUCLEOTIDE SEQUENCE [LARGE SCALE GENOMIC DNA]</scope>
    <source>
        <strain evidence="4">JCM 16703</strain>
    </source>
</reference>
<evidence type="ECO:0000259" key="2">
    <source>
        <dbReference type="Pfam" id="PF04073"/>
    </source>
</evidence>
<dbReference type="SUPFAM" id="SSF55826">
    <property type="entry name" value="YbaK/ProRS associated domain"/>
    <property type="match status" value="1"/>
</dbReference>
<accession>A0ABP7XCZ3</accession>
<protein>
    <submittedName>
        <fullName evidence="3">YbaK/EbsC family protein</fullName>
    </submittedName>
</protein>
<evidence type="ECO:0000313" key="3">
    <source>
        <dbReference type="EMBL" id="GAA4109543.1"/>
    </source>
</evidence>
<evidence type="ECO:0000256" key="1">
    <source>
        <dbReference type="SAM" id="MobiDB-lite"/>
    </source>
</evidence>
<feature type="domain" description="YbaK/aminoacyl-tRNA synthetase-associated" evidence="2">
    <location>
        <begin position="71"/>
        <end position="183"/>
    </location>
</feature>